<dbReference type="EMBL" id="JACHJF010000001">
    <property type="protein sequence ID" value="MBB5116794.1"/>
    <property type="molecule type" value="Genomic_DNA"/>
</dbReference>
<proteinExistence type="predicted"/>
<feature type="region of interest" description="Disordered" evidence="1">
    <location>
        <begin position="21"/>
        <end position="54"/>
    </location>
</feature>
<dbReference type="AlphaFoldDB" id="A0A7W8F0C8"/>
<dbReference type="Proteomes" id="UP000528608">
    <property type="component" value="Unassembled WGS sequence"/>
</dbReference>
<evidence type="ECO:0000256" key="1">
    <source>
        <dbReference type="SAM" id="MobiDB-lite"/>
    </source>
</evidence>
<organism evidence="2 3">
    <name type="scientific">Streptomyces eurocidicus</name>
    <name type="common">Streptoverticillium eurocidicus</name>
    <dbReference type="NCBI Taxonomy" id="66423"/>
    <lineage>
        <taxon>Bacteria</taxon>
        <taxon>Bacillati</taxon>
        <taxon>Actinomycetota</taxon>
        <taxon>Actinomycetes</taxon>
        <taxon>Kitasatosporales</taxon>
        <taxon>Streptomycetaceae</taxon>
        <taxon>Streptomyces</taxon>
    </lineage>
</organism>
<evidence type="ECO:0000313" key="2">
    <source>
        <dbReference type="EMBL" id="MBB5116794.1"/>
    </source>
</evidence>
<reference evidence="2 3" key="1">
    <citation type="submission" date="2020-08" db="EMBL/GenBank/DDBJ databases">
        <title>Genomic Encyclopedia of Type Strains, Phase III (KMG-III): the genomes of soil and plant-associated and newly described type strains.</title>
        <authorList>
            <person name="Whitman W."/>
        </authorList>
    </citation>
    <scope>NUCLEOTIDE SEQUENCE [LARGE SCALE GENOMIC DNA]</scope>
    <source>
        <strain evidence="2 3">CECT 3259</strain>
    </source>
</reference>
<accession>A0A7W8F0C8</accession>
<name>A0A7W8F0C8_STREU</name>
<sequence>MHNFIPLWLAWAREILSTGTTRPAPQVHETPPATPPATPPVAASPEPALSPSPRRQGACAVYVWATAHGIDLKPSSPLRTCTCSDTPRPATPAAPNPRVYVIDTRTDTVGEVMDHQGPRLQLRPPTGGREWEADPGATRPATTAELLSAKVRAANADSARGMA</sequence>
<dbReference type="RefSeq" id="WP_170127834.1">
    <property type="nucleotide sequence ID" value="NZ_JACHJF010000001.1"/>
</dbReference>
<gene>
    <name evidence="2" type="ORF">FHS36_000192</name>
</gene>
<evidence type="ECO:0000313" key="3">
    <source>
        <dbReference type="Proteomes" id="UP000528608"/>
    </source>
</evidence>
<feature type="compositionally biased region" description="Low complexity" evidence="1">
    <location>
        <begin position="40"/>
        <end position="53"/>
    </location>
</feature>
<comment type="caution">
    <text evidence="2">The sequence shown here is derived from an EMBL/GenBank/DDBJ whole genome shotgun (WGS) entry which is preliminary data.</text>
</comment>
<protein>
    <submittedName>
        <fullName evidence="2">Uncharacterized protein</fullName>
    </submittedName>
</protein>